<dbReference type="EMBL" id="CM011684">
    <property type="protein sequence ID" value="TMS13493.1"/>
    <property type="molecule type" value="Genomic_DNA"/>
</dbReference>
<name>A0ACD3R454_LARCR</name>
<dbReference type="Proteomes" id="UP000793456">
    <property type="component" value="Chromosome XI"/>
</dbReference>
<protein>
    <submittedName>
        <fullName evidence="1">Uncharacterized protein</fullName>
    </submittedName>
</protein>
<accession>A0ACD3R454</accession>
<evidence type="ECO:0000313" key="1">
    <source>
        <dbReference type="EMBL" id="TMS13493.1"/>
    </source>
</evidence>
<proteinExistence type="predicted"/>
<keyword evidence="2" id="KW-1185">Reference proteome</keyword>
<reference evidence="1" key="1">
    <citation type="submission" date="2018-11" db="EMBL/GenBank/DDBJ databases">
        <title>The sequence and de novo assembly of Larimichthys crocea genome using PacBio and Hi-C technologies.</title>
        <authorList>
            <person name="Xu P."/>
            <person name="Chen B."/>
            <person name="Zhou Z."/>
            <person name="Ke Q."/>
            <person name="Wu Y."/>
            <person name="Bai H."/>
            <person name="Pu F."/>
        </authorList>
    </citation>
    <scope>NUCLEOTIDE SEQUENCE</scope>
    <source>
        <tissue evidence="1">Muscle</tissue>
    </source>
</reference>
<comment type="caution">
    <text evidence="1">The sequence shown here is derived from an EMBL/GenBank/DDBJ whole genome shotgun (WGS) entry which is preliminary data.</text>
</comment>
<evidence type="ECO:0000313" key="2">
    <source>
        <dbReference type="Proteomes" id="UP000793456"/>
    </source>
</evidence>
<organism evidence="1 2">
    <name type="scientific">Larimichthys crocea</name>
    <name type="common">Large yellow croaker</name>
    <name type="synonym">Pseudosciaena crocea</name>
    <dbReference type="NCBI Taxonomy" id="215358"/>
    <lineage>
        <taxon>Eukaryota</taxon>
        <taxon>Metazoa</taxon>
        <taxon>Chordata</taxon>
        <taxon>Craniata</taxon>
        <taxon>Vertebrata</taxon>
        <taxon>Euteleostomi</taxon>
        <taxon>Actinopterygii</taxon>
        <taxon>Neopterygii</taxon>
        <taxon>Teleostei</taxon>
        <taxon>Neoteleostei</taxon>
        <taxon>Acanthomorphata</taxon>
        <taxon>Eupercaria</taxon>
        <taxon>Sciaenidae</taxon>
        <taxon>Larimichthys</taxon>
    </lineage>
</organism>
<gene>
    <name evidence="1" type="ORF">E3U43_018568</name>
</gene>
<sequence>MSLQVTSDQIVERLEDLENAPALAVLPIYSQLPSDLQAKIFQKAPDGVRKCIVATNIAETSLTVDGIMFVVDSGYCKLKVFNPRIGMDALQVYPISQANANQRSGRAGRTGPGQCYSAALSSFILMLTPQTQTRDLLFKGCCSDDADSANRPRGGSCEVREVRSQLKDIMVQQRMNLISCGSDWDIIRKCICAAYFHQAAKLKGIGEYVNVRTGMPCHLHPTSSLFGMGYTPDYIIYHELVMTTKEYMQCVTAVDGEWLAELGPMFYSIKHAGKSRQENRRRAKEEISNMEEEMSLAEEQLRARREEQAKKSNTGSVKVVKICTPGRKEEAPMTPRRTPARFGL</sequence>